<dbReference type="CDD" id="cd01400">
    <property type="entry name" value="6PGL"/>
    <property type="match status" value="1"/>
</dbReference>
<comment type="similarity">
    <text evidence="3">Belongs to the glucosamine/galactosamine-6-phosphate isomerase family. 6-phosphogluconolactonase subfamily.</text>
</comment>
<evidence type="ECO:0000256" key="2">
    <source>
        <dbReference type="ARBA" id="ARBA00004961"/>
    </source>
</evidence>
<evidence type="ECO:0000313" key="8">
    <source>
        <dbReference type="EMBL" id="CAD9712176.1"/>
    </source>
</evidence>
<dbReference type="EC" id="3.1.1.31" evidence="4"/>
<gene>
    <name evidence="9" type="ORF">A3770_13p67850</name>
    <name evidence="8" type="ORF">CPRI1469_LOCUS1017</name>
</gene>
<dbReference type="GO" id="GO:0017057">
    <property type="term" value="F:6-phosphogluconolactonase activity"/>
    <property type="evidence" value="ECO:0007669"/>
    <property type="project" value="UniProtKB-EC"/>
</dbReference>
<keyword evidence="5" id="KW-0378">Hydrolase</keyword>
<dbReference type="InterPro" id="IPR039104">
    <property type="entry name" value="6PGL"/>
</dbReference>
<dbReference type="OrthoDB" id="432544at2759"/>
<feature type="region of interest" description="Disordered" evidence="6">
    <location>
        <begin position="436"/>
        <end position="456"/>
    </location>
</feature>
<feature type="domain" description="Glucosamine/galactosamine-6-phosphate isomerase" evidence="7">
    <location>
        <begin position="198"/>
        <end position="425"/>
    </location>
</feature>
<reference evidence="8" key="2">
    <citation type="submission" date="2021-01" db="EMBL/GenBank/DDBJ databases">
        <authorList>
            <person name="Corre E."/>
            <person name="Pelletier E."/>
            <person name="Niang G."/>
            <person name="Scheremetjew M."/>
            <person name="Finn R."/>
            <person name="Kale V."/>
            <person name="Holt S."/>
            <person name="Cochrane G."/>
            <person name="Meng A."/>
            <person name="Brown T."/>
            <person name="Cohen L."/>
        </authorList>
    </citation>
    <scope>NUCLEOTIDE SEQUENCE</scope>
    <source>
        <strain evidence="8">CCMP1205</strain>
    </source>
</reference>
<dbReference type="GO" id="GO:0005975">
    <property type="term" value="P:carbohydrate metabolic process"/>
    <property type="evidence" value="ECO:0007669"/>
    <property type="project" value="InterPro"/>
</dbReference>
<evidence type="ECO:0000256" key="5">
    <source>
        <dbReference type="ARBA" id="ARBA00022801"/>
    </source>
</evidence>
<evidence type="ECO:0000313" key="9">
    <source>
        <dbReference type="EMBL" id="QDZ24267.1"/>
    </source>
</evidence>
<dbReference type="PANTHER" id="PTHR11054">
    <property type="entry name" value="6-PHOSPHOGLUCONOLACTONASE"/>
    <property type="match status" value="1"/>
</dbReference>
<dbReference type="PANTHER" id="PTHR11054:SF0">
    <property type="entry name" value="6-PHOSPHOGLUCONOLACTONASE"/>
    <property type="match status" value="1"/>
</dbReference>
<evidence type="ECO:0000256" key="6">
    <source>
        <dbReference type="SAM" id="MobiDB-lite"/>
    </source>
</evidence>
<dbReference type="EMBL" id="CP031046">
    <property type="protein sequence ID" value="QDZ24267.1"/>
    <property type="molecule type" value="Genomic_DNA"/>
</dbReference>
<feature type="region of interest" description="Disordered" evidence="6">
    <location>
        <begin position="69"/>
        <end position="117"/>
    </location>
</feature>
<dbReference type="Proteomes" id="UP000316726">
    <property type="component" value="Chromosome 13"/>
</dbReference>
<evidence type="ECO:0000313" key="10">
    <source>
        <dbReference type="Proteomes" id="UP000316726"/>
    </source>
</evidence>
<accession>A0A5B8MV83</accession>
<feature type="compositionally biased region" description="Low complexity" evidence="6">
    <location>
        <begin position="13"/>
        <end position="26"/>
    </location>
</feature>
<dbReference type="GO" id="GO:0006098">
    <property type="term" value="P:pentose-phosphate shunt"/>
    <property type="evidence" value="ECO:0007669"/>
    <property type="project" value="UniProtKB-UniPathway"/>
</dbReference>
<evidence type="ECO:0000259" key="7">
    <source>
        <dbReference type="Pfam" id="PF01182"/>
    </source>
</evidence>
<feature type="region of interest" description="Disordered" evidence="6">
    <location>
        <begin position="1"/>
        <end position="41"/>
    </location>
</feature>
<dbReference type="STRING" id="1764295.A0A5B8MV83"/>
<feature type="compositionally biased region" description="Basic residues" evidence="6">
    <location>
        <begin position="1"/>
        <end position="12"/>
    </location>
</feature>
<feature type="compositionally biased region" description="Basic residues" evidence="6">
    <location>
        <begin position="91"/>
        <end position="102"/>
    </location>
</feature>
<dbReference type="UniPathway" id="UPA00115"/>
<organism evidence="9 10">
    <name type="scientific">Chloropicon primus</name>
    <dbReference type="NCBI Taxonomy" id="1764295"/>
    <lineage>
        <taxon>Eukaryota</taxon>
        <taxon>Viridiplantae</taxon>
        <taxon>Chlorophyta</taxon>
        <taxon>Chloropicophyceae</taxon>
        <taxon>Chloropicales</taxon>
        <taxon>Chloropicaceae</taxon>
        <taxon>Chloropicon</taxon>
    </lineage>
</organism>
<reference evidence="9 10" key="1">
    <citation type="submission" date="2018-07" db="EMBL/GenBank/DDBJ databases">
        <title>The complete nuclear genome of the prasinophyte Chloropicon primus (CCMP1205).</title>
        <authorList>
            <person name="Pombert J.-F."/>
            <person name="Otis C."/>
            <person name="Turmel M."/>
            <person name="Lemieux C."/>
        </authorList>
    </citation>
    <scope>NUCLEOTIDE SEQUENCE [LARGE SCALE GENOMIC DNA]</scope>
    <source>
        <strain evidence="9 10">CCMP1205</strain>
    </source>
</reference>
<comment type="catalytic activity">
    <reaction evidence="1">
        <text>6-phospho-D-glucono-1,5-lactone + H2O = 6-phospho-D-gluconate + H(+)</text>
        <dbReference type="Rhea" id="RHEA:12556"/>
        <dbReference type="ChEBI" id="CHEBI:15377"/>
        <dbReference type="ChEBI" id="CHEBI:15378"/>
        <dbReference type="ChEBI" id="CHEBI:57955"/>
        <dbReference type="ChEBI" id="CHEBI:58759"/>
        <dbReference type="EC" id="3.1.1.31"/>
    </reaction>
</comment>
<keyword evidence="10" id="KW-1185">Reference proteome</keyword>
<dbReference type="FunFam" id="3.40.50.1360:FF:000005">
    <property type="entry name" value="6-phosphogluconolactonase"/>
    <property type="match status" value="1"/>
</dbReference>
<dbReference type="EMBL" id="HBHL01001781">
    <property type="protein sequence ID" value="CAD9712176.1"/>
    <property type="molecule type" value="Transcribed_RNA"/>
</dbReference>
<protein>
    <recommendedName>
        <fullName evidence="4">6-phosphogluconolactonase</fullName>
        <ecNumber evidence="4">3.1.1.31</ecNumber>
    </recommendedName>
</protein>
<evidence type="ECO:0000256" key="3">
    <source>
        <dbReference type="ARBA" id="ARBA00010662"/>
    </source>
</evidence>
<dbReference type="InterPro" id="IPR006148">
    <property type="entry name" value="Glc/Gal-6P_isomerase"/>
</dbReference>
<dbReference type="InterPro" id="IPR005900">
    <property type="entry name" value="6-phosphogluconolactonase_DevB"/>
</dbReference>
<proteinExistence type="inferred from homology"/>
<dbReference type="SUPFAM" id="SSF100950">
    <property type="entry name" value="NagB/RpiA/CoA transferase-like"/>
    <property type="match status" value="1"/>
</dbReference>
<sequence length="456" mass="49603">MKGARLVRRSSRTRTTAHATTTTATRRGIERGSGPVQANKGSLGLRRSVGAANPHQARLLRLCAVAEPTGEKENKEQAVANVAASEEAGKPARKKKPAKAKKEKKEPWPLTRYSNPVSTTGKTHYNVIHRSQWPTGVPSVMGGHMMPSGEVAPVATSPSAIKDIYDATQTQYVHPFHYYEEERVDGTRENSSVNVHNNKASLSASVCDEFASKAKESIAATGKFTVALSGGSLIQMLEGLKERKQEVDWSKVYVFWVDERLCDLSDKDSNAGAAKAAFLDDLGIPEGNHHTIDGSLPVDQAARAYEGKMLQLSQEVLPRTEDNLPVLDLVVLGMGPDAHVASLFPNRQELAENPKQWVLPVSNSPKPPSERITMTMDVINSARQVMLVAAGKGKAEVVQRVLEHQSLPGALPAQLVMPKQGKLVWLLDAESASEISPTTWDDNKAWPRNNVPKPST</sequence>
<name>A0A5B8MV83_9CHLO</name>
<dbReference type="AlphaFoldDB" id="A0A5B8MV83"/>
<dbReference type="InterPro" id="IPR037171">
    <property type="entry name" value="NagB/RpiA_transferase-like"/>
</dbReference>
<evidence type="ECO:0000256" key="4">
    <source>
        <dbReference type="ARBA" id="ARBA00013198"/>
    </source>
</evidence>
<dbReference type="NCBIfam" id="TIGR01198">
    <property type="entry name" value="pgl"/>
    <property type="match status" value="1"/>
</dbReference>
<dbReference type="Gene3D" id="3.40.50.1360">
    <property type="match status" value="1"/>
</dbReference>
<comment type="pathway">
    <text evidence="2">Carbohydrate degradation; pentose phosphate pathway; D-ribulose 5-phosphate from D-glucose 6-phosphate (oxidative stage): step 2/3.</text>
</comment>
<evidence type="ECO:0000256" key="1">
    <source>
        <dbReference type="ARBA" id="ARBA00000832"/>
    </source>
</evidence>
<dbReference type="Pfam" id="PF01182">
    <property type="entry name" value="Glucosamine_iso"/>
    <property type="match status" value="1"/>
</dbReference>